<organism evidence="2 3">
    <name type="scientific">Schistosoma margrebowiei</name>
    <dbReference type="NCBI Taxonomy" id="48269"/>
    <lineage>
        <taxon>Eukaryota</taxon>
        <taxon>Metazoa</taxon>
        <taxon>Spiralia</taxon>
        <taxon>Lophotrochozoa</taxon>
        <taxon>Platyhelminthes</taxon>
        <taxon>Trematoda</taxon>
        <taxon>Digenea</taxon>
        <taxon>Strigeidida</taxon>
        <taxon>Schistosomatoidea</taxon>
        <taxon>Schistosomatidae</taxon>
        <taxon>Schistosoma</taxon>
    </lineage>
</organism>
<feature type="compositionally biased region" description="Polar residues" evidence="1">
    <location>
        <begin position="29"/>
        <end position="47"/>
    </location>
</feature>
<evidence type="ECO:0000313" key="2">
    <source>
        <dbReference type="EMBL" id="VDO92465.1"/>
    </source>
</evidence>
<keyword evidence="3" id="KW-1185">Reference proteome</keyword>
<dbReference type="EMBL" id="UZAI01005870">
    <property type="protein sequence ID" value="VDO92465.1"/>
    <property type="molecule type" value="Genomic_DNA"/>
</dbReference>
<feature type="compositionally biased region" description="Basic and acidic residues" evidence="1">
    <location>
        <begin position="64"/>
        <end position="76"/>
    </location>
</feature>
<proteinExistence type="predicted"/>
<gene>
    <name evidence="2" type="ORF">SMRZ_LOCUS10913</name>
</gene>
<name>A0A183M4D8_9TREM</name>
<feature type="region of interest" description="Disordered" evidence="1">
    <location>
        <begin position="1"/>
        <end position="76"/>
    </location>
</feature>
<evidence type="ECO:0000313" key="3">
    <source>
        <dbReference type="Proteomes" id="UP000277204"/>
    </source>
</evidence>
<accession>A0A183M4D8</accession>
<dbReference type="Proteomes" id="UP000277204">
    <property type="component" value="Unassembled WGS sequence"/>
</dbReference>
<protein>
    <submittedName>
        <fullName evidence="2">Uncharacterized protein</fullName>
    </submittedName>
</protein>
<reference evidence="2 3" key="1">
    <citation type="submission" date="2018-11" db="EMBL/GenBank/DDBJ databases">
        <authorList>
            <consortium name="Pathogen Informatics"/>
        </authorList>
    </citation>
    <scope>NUCLEOTIDE SEQUENCE [LARGE SCALE GENOMIC DNA]</scope>
    <source>
        <strain evidence="2 3">Zambia</strain>
    </source>
</reference>
<dbReference type="AlphaFoldDB" id="A0A183M4D8"/>
<feature type="compositionally biased region" description="Basic and acidic residues" evidence="1">
    <location>
        <begin position="1"/>
        <end position="11"/>
    </location>
</feature>
<sequence length="76" mass="8749">MKDVRTRRGADSFRSPSGCGQDETESKETLNSWEDSSTKVQYSFPTRQDSREEKQKTAINNSRTRAEKVKARAEYT</sequence>
<evidence type="ECO:0000256" key="1">
    <source>
        <dbReference type="SAM" id="MobiDB-lite"/>
    </source>
</evidence>